<keyword evidence="4 8" id="KW-0521">NADP</keyword>
<dbReference type="EC" id="1.1.1.25" evidence="2 8"/>
<dbReference type="InterPro" id="IPR046346">
    <property type="entry name" value="Aminoacid_DH-like_N_sf"/>
</dbReference>
<keyword evidence="6 8" id="KW-0057">Aromatic amino acid biosynthesis</keyword>
<comment type="caution">
    <text evidence="12">The sequence shown here is derived from an EMBL/GenBank/DDBJ whole genome shotgun (WGS) entry which is preliminary data.</text>
</comment>
<dbReference type="Pfam" id="PF18317">
    <property type="entry name" value="SDH_C"/>
    <property type="match status" value="1"/>
</dbReference>
<keyword evidence="13" id="KW-1185">Reference proteome</keyword>
<dbReference type="InterPro" id="IPR011342">
    <property type="entry name" value="Shikimate_DH"/>
</dbReference>
<sequence>MILSGKARLAGVVGWPISHSKSPRLHGYWLEQLAIDGAYLPLAIAPESFDLALRGLMAAGFQGVNVTVPHKEAALRFCDEIDPLARRIGAVNTLVFKDDKAWGSNTDAFGFIENLRQNTEKLDFSRSSCVVLGAGGAARGVIAALQDAGVPEIFLLNRTRSRAEALAEDLSPDNSKDVTGKITDNITGKITVLPWEERSRSLDRADLLVNTTSLGMAGQAPLELDLAALPRDAVVTDIVYAPLITPLLALAEKNGNPIVDGLGMLLHQARPGFEAWFGQRPAVTEELRKFVLAS</sequence>
<feature type="binding site" evidence="8">
    <location>
        <begin position="133"/>
        <end position="137"/>
    </location>
    <ligand>
        <name>NADP(+)</name>
        <dbReference type="ChEBI" id="CHEBI:58349"/>
    </ligand>
</feature>
<dbReference type="SUPFAM" id="SSF53223">
    <property type="entry name" value="Aminoacid dehydrogenase-like, N-terminal domain"/>
    <property type="match status" value="1"/>
</dbReference>
<feature type="domain" description="SDH C-terminal" evidence="11">
    <location>
        <begin position="261"/>
        <end position="283"/>
    </location>
</feature>
<dbReference type="CDD" id="cd01065">
    <property type="entry name" value="NAD_bind_Shikimate_DH"/>
    <property type="match status" value="1"/>
</dbReference>
<evidence type="ECO:0000313" key="12">
    <source>
        <dbReference type="EMBL" id="MCZ4281184.1"/>
    </source>
</evidence>
<dbReference type="Gene3D" id="3.40.50.720">
    <property type="entry name" value="NAD(P)-binding Rossmann-like Domain"/>
    <property type="match status" value="1"/>
</dbReference>
<dbReference type="EMBL" id="JAPWGY010000003">
    <property type="protein sequence ID" value="MCZ4281184.1"/>
    <property type="molecule type" value="Genomic_DNA"/>
</dbReference>
<evidence type="ECO:0000259" key="9">
    <source>
        <dbReference type="Pfam" id="PF01488"/>
    </source>
</evidence>
<accession>A0ABT4LJ92</accession>
<feature type="binding site" evidence="8">
    <location>
        <position position="238"/>
    </location>
    <ligand>
        <name>NADP(+)</name>
        <dbReference type="ChEBI" id="CHEBI:58349"/>
    </ligand>
</feature>
<evidence type="ECO:0000256" key="6">
    <source>
        <dbReference type="ARBA" id="ARBA00023141"/>
    </source>
</evidence>
<dbReference type="RefSeq" id="WP_269423356.1">
    <property type="nucleotide sequence ID" value="NZ_JAPWGY010000003.1"/>
</dbReference>
<dbReference type="HAMAP" id="MF_00222">
    <property type="entry name" value="Shikimate_DH_AroE"/>
    <property type="match status" value="1"/>
</dbReference>
<evidence type="ECO:0000313" key="13">
    <source>
        <dbReference type="Proteomes" id="UP001069802"/>
    </source>
</evidence>
<dbReference type="PANTHER" id="PTHR21089:SF1">
    <property type="entry name" value="BIFUNCTIONAL 3-DEHYDROQUINATE DEHYDRATASE_SHIKIMATE DEHYDROGENASE, CHLOROPLASTIC"/>
    <property type="match status" value="1"/>
</dbReference>
<evidence type="ECO:0000256" key="1">
    <source>
        <dbReference type="ARBA" id="ARBA00004871"/>
    </source>
</evidence>
<dbReference type="Proteomes" id="UP001069802">
    <property type="component" value="Unassembled WGS sequence"/>
</dbReference>
<feature type="binding site" evidence="8">
    <location>
        <position position="268"/>
    </location>
    <ligand>
        <name>shikimate</name>
        <dbReference type="ChEBI" id="CHEBI:36208"/>
    </ligand>
</feature>
<dbReference type="PANTHER" id="PTHR21089">
    <property type="entry name" value="SHIKIMATE DEHYDROGENASE"/>
    <property type="match status" value="1"/>
</dbReference>
<feature type="binding site" evidence="8">
    <location>
        <position position="240"/>
    </location>
    <ligand>
        <name>shikimate</name>
        <dbReference type="ChEBI" id="CHEBI:36208"/>
    </ligand>
</feature>
<evidence type="ECO:0000259" key="10">
    <source>
        <dbReference type="Pfam" id="PF08501"/>
    </source>
</evidence>
<protein>
    <recommendedName>
        <fullName evidence="2 8">Shikimate dehydrogenase (NADP(+))</fullName>
        <shortName evidence="8">SDH</shortName>
        <ecNumber evidence="2 8">1.1.1.25</ecNumber>
    </recommendedName>
</protein>
<evidence type="ECO:0000256" key="7">
    <source>
        <dbReference type="ARBA" id="ARBA00049442"/>
    </source>
</evidence>
<evidence type="ECO:0000259" key="11">
    <source>
        <dbReference type="Pfam" id="PF18317"/>
    </source>
</evidence>
<comment type="catalytic activity">
    <reaction evidence="7 8">
        <text>shikimate + NADP(+) = 3-dehydroshikimate + NADPH + H(+)</text>
        <dbReference type="Rhea" id="RHEA:17737"/>
        <dbReference type="ChEBI" id="CHEBI:15378"/>
        <dbReference type="ChEBI" id="CHEBI:16630"/>
        <dbReference type="ChEBI" id="CHEBI:36208"/>
        <dbReference type="ChEBI" id="CHEBI:57783"/>
        <dbReference type="ChEBI" id="CHEBI:58349"/>
        <dbReference type="EC" id="1.1.1.25"/>
    </reaction>
</comment>
<dbReference type="InterPro" id="IPR022893">
    <property type="entry name" value="Shikimate_DH_fam"/>
</dbReference>
<feature type="binding site" evidence="8">
    <location>
        <begin position="20"/>
        <end position="22"/>
    </location>
    <ligand>
        <name>shikimate</name>
        <dbReference type="ChEBI" id="CHEBI:36208"/>
    </ligand>
</feature>
<comment type="caution">
    <text evidence="8">Lacks conserved residue(s) required for the propagation of feature annotation.</text>
</comment>
<feature type="binding site" evidence="8">
    <location>
        <position position="261"/>
    </location>
    <ligand>
        <name>NADP(+)</name>
        <dbReference type="ChEBI" id="CHEBI:58349"/>
    </ligand>
</feature>
<feature type="binding site" evidence="8">
    <location>
        <position position="107"/>
    </location>
    <ligand>
        <name>shikimate</name>
        <dbReference type="ChEBI" id="CHEBI:36208"/>
    </ligand>
</feature>
<feature type="binding site" evidence="8">
    <location>
        <position position="67"/>
    </location>
    <ligand>
        <name>shikimate</name>
        <dbReference type="ChEBI" id="CHEBI:36208"/>
    </ligand>
</feature>
<feature type="domain" description="Shikimate dehydrogenase substrate binding N-terminal" evidence="10">
    <location>
        <begin position="12"/>
        <end position="94"/>
    </location>
</feature>
<organism evidence="12 13">
    <name type="scientific">Kiloniella laminariae</name>
    <dbReference type="NCBI Taxonomy" id="454162"/>
    <lineage>
        <taxon>Bacteria</taxon>
        <taxon>Pseudomonadati</taxon>
        <taxon>Pseudomonadota</taxon>
        <taxon>Alphaproteobacteria</taxon>
        <taxon>Rhodospirillales</taxon>
        <taxon>Kiloniellaceae</taxon>
        <taxon>Kiloniella</taxon>
    </lineage>
</organism>
<dbReference type="SUPFAM" id="SSF51735">
    <property type="entry name" value="NAD(P)-binding Rossmann-fold domains"/>
    <property type="match status" value="1"/>
</dbReference>
<dbReference type="Pfam" id="PF08501">
    <property type="entry name" value="Shikimate_dh_N"/>
    <property type="match status" value="1"/>
</dbReference>
<dbReference type="Gene3D" id="3.40.50.10860">
    <property type="entry name" value="Leucine Dehydrogenase, chain A, domain 1"/>
    <property type="match status" value="1"/>
</dbReference>
<comment type="subunit">
    <text evidence="8">Homodimer.</text>
</comment>
<dbReference type="GO" id="GO:0004764">
    <property type="term" value="F:shikimate 3-dehydrogenase (NADP+) activity"/>
    <property type="evidence" value="ECO:0007669"/>
    <property type="project" value="UniProtKB-EC"/>
</dbReference>
<evidence type="ECO:0000256" key="8">
    <source>
        <dbReference type="HAMAP-Rule" id="MF_00222"/>
    </source>
</evidence>
<evidence type="ECO:0000256" key="4">
    <source>
        <dbReference type="ARBA" id="ARBA00022857"/>
    </source>
</evidence>
<feature type="domain" description="Quinate/shikimate 5-dehydrogenase/glutamyl-tRNA reductase" evidence="9">
    <location>
        <begin position="123"/>
        <end position="175"/>
    </location>
</feature>
<dbReference type="InterPro" id="IPR006151">
    <property type="entry name" value="Shikm_DH/Glu-tRNA_Rdtase"/>
</dbReference>
<feature type="binding site" evidence="8">
    <location>
        <begin position="157"/>
        <end position="162"/>
    </location>
    <ligand>
        <name>NADP(+)</name>
        <dbReference type="ChEBI" id="CHEBI:58349"/>
    </ligand>
</feature>
<keyword evidence="5 8" id="KW-0560">Oxidoreductase</keyword>
<dbReference type="NCBIfam" id="TIGR00507">
    <property type="entry name" value="aroE"/>
    <property type="match status" value="1"/>
</dbReference>
<proteinExistence type="inferred from homology"/>
<gene>
    <name evidence="8" type="primary">aroE</name>
    <name evidence="12" type="ORF">O4H49_10375</name>
</gene>
<dbReference type="InterPro" id="IPR041121">
    <property type="entry name" value="SDH_C"/>
</dbReference>
<dbReference type="Pfam" id="PF01488">
    <property type="entry name" value="Shikimate_DH"/>
    <property type="match status" value="1"/>
</dbReference>
<evidence type="ECO:0000256" key="3">
    <source>
        <dbReference type="ARBA" id="ARBA00022605"/>
    </source>
</evidence>
<comment type="similarity">
    <text evidence="8">Belongs to the shikimate dehydrogenase family.</text>
</comment>
<comment type="function">
    <text evidence="8">Involved in the biosynthesis of the chorismate, which leads to the biosynthesis of aromatic amino acids. Catalyzes the reversible NADPH linked reduction of 3-dehydroshikimate (DHSA) to yield shikimate (SA).</text>
</comment>
<evidence type="ECO:0000256" key="2">
    <source>
        <dbReference type="ARBA" id="ARBA00012962"/>
    </source>
</evidence>
<name>A0ABT4LJ92_9PROT</name>
<feature type="active site" description="Proton acceptor" evidence="8">
    <location>
        <position position="71"/>
    </location>
</feature>
<dbReference type="InterPro" id="IPR013708">
    <property type="entry name" value="Shikimate_DH-bd_N"/>
</dbReference>
<feature type="binding site" evidence="8">
    <location>
        <position position="92"/>
    </location>
    <ligand>
        <name>shikimate</name>
        <dbReference type="ChEBI" id="CHEBI:36208"/>
    </ligand>
</feature>
<keyword evidence="3 8" id="KW-0028">Amino-acid biosynthesis</keyword>
<dbReference type="InterPro" id="IPR036291">
    <property type="entry name" value="NAD(P)-bd_dom_sf"/>
</dbReference>
<reference evidence="12" key="1">
    <citation type="submission" date="2022-12" db="EMBL/GenBank/DDBJ databases">
        <title>Bacterial isolates from different developmental stages of Nematostella vectensis.</title>
        <authorList>
            <person name="Fraune S."/>
        </authorList>
    </citation>
    <scope>NUCLEOTIDE SEQUENCE</scope>
    <source>
        <strain evidence="12">G21630-S1</strain>
    </source>
</reference>
<dbReference type="NCBIfam" id="NF001312">
    <property type="entry name" value="PRK00258.1-4"/>
    <property type="match status" value="1"/>
</dbReference>
<evidence type="ECO:0000256" key="5">
    <source>
        <dbReference type="ARBA" id="ARBA00023002"/>
    </source>
</evidence>
<comment type="pathway">
    <text evidence="1 8">Metabolic intermediate biosynthesis; chorismate biosynthesis; chorismate from D-erythrose 4-phosphate and phosphoenolpyruvate: step 4/7.</text>
</comment>